<dbReference type="InterPro" id="IPR046668">
    <property type="entry name" value="DUF6538"/>
</dbReference>
<evidence type="ECO:0000256" key="1">
    <source>
        <dbReference type="SAM" id="MobiDB-lite"/>
    </source>
</evidence>
<proteinExistence type="predicted"/>
<feature type="region of interest" description="Disordered" evidence="1">
    <location>
        <begin position="76"/>
        <end position="96"/>
    </location>
</feature>
<organism evidence="3">
    <name type="scientific">Microvirga ossetica</name>
    <dbReference type="NCBI Taxonomy" id="1882682"/>
    <lineage>
        <taxon>Bacteria</taxon>
        <taxon>Pseudomonadati</taxon>
        <taxon>Pseudomonadota</taxon>
        <taxon>Alphaproteobacteria</taxon>
        <taxon>Hyphomicrobiales</taxon>
        <taxon>Methylobacteriaceae</taxon>
        <taxon>Microvirga</taxon>
    </lineage>
</organism>
<dbReference type="Pfam" id="PF20172">
    <property type="entry name" value="DUF6538"/>
    <property type="match status" value="1"/>
</dbReference>
<accession>A0A1B2EG06</accession>
<name>A0A1B2EG06_9HYPH</name>
<dbReference type="EMBL" id="CP016616">
    <property type="protein sequence ID" value="ANY78914.1"/>
    <property type="molecule type" value="Genomic_DNA"/>
</dbReference>
<sequence>MLDTGFFTVTVRYSLLKNGVYFYYRRIPEDLRGHYGGKRFRRVSLQTNQPHIAAKKIAALASADDALWASLRSPEGQELGLTSSQTREGAEALLKK</sequence>
<feature type="domain" description="DUF6538" evidence="2">
    <location>
        <begin position="15"/>
        <end position="72"/>
    </location>
</feature>
<evidence type="ECO:0000313" key="3">
    <source>
        <dbReference type="EMBL" id="ANY78914.1"/>
    </source>
</evidence>
<dbReference type="AlphaFoldDB" id="A0A1B2EG06"/>
<reference evidence="3" key="1">
    <citation type="submission" date="2016-07" db="EMBL/GenBank/DDBJ databases">
        <title>Microvirga ossetica sp. nov. a new species of rhizobia isolated from root nodules of the legume species Vicia alpestris Steven originated from North Ossetia region in the Caucasus.</title>
        <authorList>
            <person name="Safronova V.I."/>
            <person name="Kuznetsova I.G."/>
            <person name="Sazanova A.L."/>
            <person name="Belimov A."/>
            <person name="Andronov E."/>
            <person name="Osledkin Y.S."/>
            <person name="Onishchuk O.P."/>
            <person name="Kurchak O.N."/>
            <person name="Shaposhnikov A.I."/>
            <person name="Willems A."/>
            <person name="Tikhonovich I.A."/>
        </authorList>
    </citation>
    <scope>NUCLEOTIDE SEQUENCE [LARGE SCALE GENOMIC DNA]</scope>
    <source>
        <strain evidence="3">V5/3M</strain>
    </source>
</reference>
<protein>
    <recommendedName>
        <fullName evidence="2">DUF6538 domain-containing protein</fullName>
    </recommendedName>
</protein>
<evidence type="ECO:0000259" key="2">
    <source>
        <dbReference type="Pfam" id="PF20172"/>
    </source>
</evidence>
<gene>
    <name evidence="3" type="ORF">BB934_12405</name>
</gene>
<dbReference type="KEGG" id="moc:BB934_12405"/>